<feature type="domain" description="Ionotropic glutamate receptor C-terminal" evidence="14">
    <location>
        <begin position="210"/>
        <end position="316"/>
    </location>
</feature>
<feature type="transmembrane region" description="Helical" evidence="13">
    <location>
        <begin position="212"/>
        <end position="235"/>
    </location>
</feature>
<dbReference type="GO" id="GO:0015276">
    <property type="term" value="F:ligand-gated monoatomic ion channel activity"/>
    <property type="evidence" value="ECO:0007669"/>
    <property type="project" value="InterPro"/>
</dbReference>
<keyword evidence="11" id="KW-1071">Ligand-gated ion channel</keyword>
<dbReference type="AlphaFoldDB" id="A0AAD8AB73"/>
<evidence type="ECO:0000256" key="7">
    <source>
        <dbReference type="ARBA" id="ARBA00023065"/>
    </source>
</evidence>
<evidence type="ECO:0000256" key="11">
    <source>
        <dbReference type="ARBA" id="ARBA00023286"/>
    </source>
</evidence>
<evidence type="ECO:0000256" key="5">
    <source>
        <dbReference type="ARBA" id="ARBA00022692"/>
    </source>
</evidence>
<evidence type="ECO:0000256" key="10">
    <source>
        <dbReference type="ARBA" id="ARBA00023180"/>
    </source>
</evidence>
<dbReference type="PANTHER" id="PTHR42643">
    <property type="entry name" value="IONOTROPIC RECEPTOR 20A-RELATED"/>
    <property type="match status" value="1"/>
</dbReference>
<keyword evidence="7" id="KW-0406">Ion transport</keyword>
<evidence type="ECO:0000259" key="14">
    <source>
        <dbReference type="Pfam" id="PF00060"/>
    </source>
</evidence>
<dbReference type="Pfam" id="PF00060">
    <property type="entry name" value="Lig_chan"/>
    <property type="match status" value="1"/>
</dbReference>
<dbReference type="InterPro" id="IPR001320">
    <property type="entry name" value="Iontro_rcpt_C"/>
</dbReference>
<keyword evidence="5 13" id="KW-0812">Transmembrane</keyword>
<evidence type="ECO:0000256" key="6">
    <source>
        <dbReference type="ARBA" id="ARBA00022989"/>
    </source>
</evidence>
<comment type="similarity">
    <text evidence="2">Belongs to the glutamate-gated ion channel (TC 1.A.10.1) family.</text>
</comment>
<accession>A0AAD8AB73</accession>
<feature type="transmembrane region" description="Helical" evidence="13">
    <location>
        <begin position="271"/>
        <end position="292"/>
    </location>
</feature>
<keyword evidence="6 13" id="KW-1133">Transmembrane helix</keyword>
<keyword evidence="10" id="KW-0325">Glycoprotein</keyword>
<dbReference type="Proteomes" id="UP001233999">
    <property type="component" value="Unassembled WGS sequence"/>
</dbReference>
<dbReference type="EMBL" id="JASPKZ010010375">
    <property type="protein sequence ID" value="KAJ9574389.1"/>
    <property type="molecule type" value="Genomic_DNA"/>
</dbReference>
<dbReference type="Gene3D" id="3.40.190.10">
    <property type="entry name" value="Periplasmic binding protein-like II"/>
    <property type="match status" value="1"/>
</dbReference>
<dbReference type="InterPro" id="IPR052192">
    <property type="entry name" value="Insect_Ionotropic_Sensory_Rcpt"/>
</dbReference>
<evidence type="ECO:0000256" key="9">
    <source>
        <dbReference type="ARBA" id="ARBA00023170"/>
    </source>
</evidence>
<keyword evidence="9" id="KW-0675">Receptor</keyword>
<evidence type="ECO:0000256" key="4">
    <source>
        <dbReference type="ARBA" id="ARBA00022475"/>
    </source>
</evidence>
<comment type="subcellular location">
    <subcellularLocation>
        <location evidence="1">Cell membrane</location>
        <topology evidence="1">Multi-pass membrane protein</topology>
    </subcellularLocation>
</comment>
<reference evidence="17" key="1">
    <citation type="journal article" date="2023" name="IScience">
        <title>Live-bearing cockroach genome reveals convergent evolutionary mechanisms linked to viviparity in insects and beyond.</title>
        <authorList>
            <person name="Fouks B."/>
            <person name="Harrison M.C."/>
            <person name="Mikhailova A.A."/>
            <person name="Marchal E."/>
            <person name="English S."/>
            <person name="Carruthers M."/>
            <person name="Jennings E.C."/>
            <person name="Chiamaka E.L."/>
            <person name="Frigard R.A."/>
            <person name="Pippel M."/>
            <person name="Attardo G.M."/>
            <person name="Benoit J.B."/>
            <person name="Bornberg-Bauer E."/>
            <person name="Tobe S.S."/>
        </authorList>
    </citation>
    <scope>NUCLEOTIDE SEQUENCE</scope>
    <source>
        <strain evidence="17">Stay&amp;Tobe</strain>
    </source>
</reference>
<keyword evidence="3" id="KW-0813">Transport</keyword>
<evidence type="ECO:0000256" key="12">
    <source>
        <dbReference type="ARBA" id="ARBA00023303"/>
    </source>
</evidence>
<evidence type="ECO:0000256" key="2">
    <source>
        <dbReference type="ARBA" id="ARBA00008685"/>
    </source>
</evidence>
<keyword evidence="18" id="KW-1185">Reference proteome</keyword>
<reference evidence="17" key="2">
    <citation type="submission" date="2023-05" db="EMBL/GenBank/DDBJ databases">
        <authorList>
            <person name="Fouks B."/>
        </authorList>
    </citation>
    <scope>NUCLEOTIDE SEQUENCE</scope>
    <source>
        <strain evidence="17">Stay&amp;Tobe</strain>
        <tissue evidence="17">Testes</tissue>
    </source>
</reference>
<evidence type="ECO:0000259" key="15">
    <source>
        <dbReference type="Pfam" id="PF10613"/>
    </source>
</evidence>
<sequence>MSEIIWLAFFRHDTLMEEFFEDINIPFDCEFFMAQRNNNYIVLTEVYRVSSTSSLHTHHFGNWNLHDGFSHTNDTFYQRRSNLHGFVIKTGTIHDNPIQIKREINDKPVEIGGYFGEVWKILEKTLNFRSDYYKPSDYSYGSRLPNGTWNGLMSMLLKDEIEISAADFYWTAARAEVVDFIAPIIWMTMHIKKSHSIELEWNNFLMPFNWNLWLTLLITVFCAALFLFVTMKMVFQWQNKQIPLTDFNAAEAILYVCGVVCMQGQKWIPSYISGRIMVLVIYLMGVVLYMSYSASLISSIMTRKYVLPFTDFHTFLKDGSYTLGALKGSAELDFFKVSS</sequence>
<dbReference type="SUPFAM" id="SSF53850">
    <property type="entry name" value="Periplasmic binding protein-like II"/>
    <property type="match status" value="1"/>
</dbReference>
<protein>
    <submittedName>
        <fullName evidence="17">Uncharacterized protein</fullName>
    </submittedName>
</protein>
<dbReference type="GO" id="GO:0050906">
    <property type="term" value="P:detection of stimulus involved in sensory perception"/>
    <property type="evidence" value="ECO:0007669"/>
    <property type="project" value="UniProtKB-ARBA"/>
</dbReference>
<evidence type="ECO:0000256" key="1">
    <source>
        <dbReference type="ARBA" id="ARBA00004651"/>
    </source>
</evidence>
<dbReference type="PANTHER" id="PTHR42643:SF30">
    <property type="entry name" value="IONOTROPIC RECEPTOR 40A-RELATED"/>
    <property type="match status" value="1"/>
</dbReference>
<dbReference type="EMBL" id="JASPKZ010002307">
    <property type="protein sequence ID" value="KAJ9595866.1"/>
    <property type="molecule type" value="Genomic_DNA"/>
</dbReference>
<evidence type="ECO:0000256" key="13">
    <source>
        <dbReference type="SAM" id="Phobius"/>
    </source>
</evidence>
<name>A0AAD8AB73_DIPPU</name>
<organism evidence="17 18">
    <name type="scientific">Diploptera punctata</name>
    <name type="common">Pacific beetle cockroach</name>
    <dbReference type="NCBI Taxonomy" id="6984"/>
    <lineage>
        <taxon>Eukaryota</taxon>
        <taxon>Metazoa</taxon>
        <taxon>Ecdysozoa</taxon>
        <taxon>Arthropoda</taxon>
        <taxon>Hexapoda</taxon>
        <taxon>Insecta</taxon>
        <taxon>Pterygota</taxon>
        <taxon>Neoptera</taxon>
        <taxon>Polyneoptera</taxon>
        <taxon>Dictyoptera</taxon>
        <taxon>Blattodea</taxon>
        <taxon>Blaberoidea</taxon>
        <taxon>Blaberidae</taxon>
        <taxon>Diplopterinae</taxon>
        <taxon>Diploptera</taxon>
    </lineage>
</organism>
<keyword evidence="8 13" id="KW-0472">Membrane</keyword>
<evidence type="ECO:0000313" key="18">
    <source>
        <dbReference type="Proteomes" id="UP001233999"/>
    </source>
</evidence>
<proteinExistence type="inferred from homology"/>
<dbReference type="InterPro" id="IPR019594">
    <property type="entry name" value="Glu/Gly-bd"/>
</dbReference>
<gene>
    <name evidence="17" type="ORF">L9F63_012947</name>
    <name evidence="16" type="ORF">L9F63_025965</name>
</gene>
<dbReference type="GO" id="GO:0005886">
    <property type="term" value="C:plasma membrane"/>
    <property type="evidence" value="ECO:0007669"/>
    <property type="project" value="UniProtKB-SubCell"/>
</dbReference>
<dbReference type="Gene3D" id="1.10.287.70">
    <property type="match status" value="1"/>
</dbReference>
<comment type="caution">
    <text evidence="17">The sequence shown here is derived from an EMBL/GenBank/DDBJ whole genome shotgun (WGS) entry which is preliminary data.</text>
</comment>
<feature type="domain" description="Ionotropic glutamate receptor L-glutamate and glycine-binding" evidence="15">
    <location>
        <begin position="92"/>
        <end position="189"/>
    </location>
</feature>
<keyword evidence="4" id="KW-1003">Cell membrane</keyword>
<evidence type="ECO:0000256" key="3">
    <source>
        <dbReference type="ARBA" id="ARBA00022448"/>
    </source>
</evidence>
<evidence type="ECO:0000256" key="8">
    <source>
        <dbReference type="ARBA" id="ARBA00023136"/>
    </source>
</evidence>
<evidence type="ECO:0000313" key="16">
    <source>
        <dbReference type="EMBL" id="KAJ9574389.1"/>
    </source>
</evidence>
<dbReference type="Pfam" id="PF10613">
    <property type="entry name" value="Lig_chan-Glu_bd"/>
    <property type="match status" value="1"/>
</dbReference>
<keyword evidence="12" id="KW-0407">Ion channel</keyword>
<evidence type="ECO:0000313" key="17">
    <source>
        <dbReference type="EMBL" id="KAJ9595866.1"/>
    </source>
</evidence>